<dbReference type="Pfam" id="PF16130">
    <property type="entry name" value="DUF4842"/>
    <property type="match status" value="1"/>
</dbReference>
<dbReference type="EMBL" id="RCXO01000014">
    <property type="protein sequence ID" value="RYT79911.1"/>
    <property type="molecule type" value="Genomic_DNA"/>
</dbReference>
<comment type="caution">
    <text evidence="5">The sequence shown here is derived from an EMBL/GenBank/DDBJ whole genome shotgun (WGS) entry which is preliminary data.</text>
</comment>
<reference evidence="4 6" key="1">
    <citation type="submission" date="2018-08" db="EMBL/GenBank/DDBJ databases">
        <title>A genome reference for cultivated species of the human gut microbiota.</title>
        <authorList>
            <person name="Zou Y."/>
            <person name="Xue W."/>
            <person name="Luo G."/>
        </authorList>
    </citation>
    <scope>NUCLEOTIDE SEQUENCE [LARGE SCALE GENOMIC DNA]</scope>
    <source>
        <strain evidence="4 6">AF19-10AC</strain>
    </source>
</reference>
<gene>
    <name evidence="4" type="ORF">DWX27_05955</name>
    <name evidence="5" type="ORF">EAJ06_11915</name>
</gene>
<dbReference type="InterPro" id="IPR032295">
    <property type="entry name" value="DUF4842"/>
</dbReference>
<feature type="region of interest" description="Disordered" evidence="1">
    <location>
        <begin position="581"/>
        <end position="602"/>
    </location>
</feature>
<protein>
    <submittedName>
        <fullName evidence="5">LruC domain-containing protein</fullName>
    </submittedName>
</protein>
<dbReference type="OrthoDB" id="1204817at2"/>
<dbReference type="NCBIfam" id="TIGR04456">
    <property type="entry name" value="LruC_dom"/>
    <property type="match status" value="1"/>
</dbReference>
<evidence type="ECO:0000313" key="5">
    <source>
        <dbReference type="EMBL" id="RYT79911.1"/>
    </source>
</evidence>
<dbReference type="Proteomes" id="UP000284772">
    <property type="component" value="Unassembled WGS sequence"/>
</dbReference>
<dbReference type="RefSeq" id="WP_115503426.1">
    <property type="nucleotide sequence ID" value="NZ_CABMMK010000006.1"/>
</dbReference>
<proteinExistence type="predicted"/>
<feature type="domain" description="DUF4842" evidence="3">
    <location>
        <begin position="638"/>
        <end position="851"/>
    </location>
</feature>
<dbReference type="AlphaFoldDB" id="A0A412PDX9"/>
<evidence type="ECO:0000256" key="2">
    <source>
        <dbReference type="SAM" id="SignalP"/>
    </source>
</evidence>
<feature type="signal peptide" evidence="2">
    <location>
        <begin position="1"/>
        <end position="23"/>
    </location>
</feature>
<evidence type="ECO:0000256" key="1">
    <source>
        <dbReference type="SAM" id="MobiDB-lite"/>
    </source>
</evidence>
<name>A0A412PDX9_9BACE</name>
<keyword evidence="7" id="KW-1185">Reference proteome</keyword>
<sequence>MKIKKHNYLFISLATSLFITACADKDVYNPDRVRPVAPVENPLGEDFVAPDGFDWSMITTVNLNVGVKDEFNGQYKYLVEVFNTNPLSDGTASPLAAGYAKAGSNYIGEISIPKSCKQIFIRQTDPKQRKEVYQYTIPENGGTLNCKLYYTATTTRTETTGSTSAYEAAKQAGIVDPEAPNYKDEINVPSKSDTPANEWSSGMIFDNGAKYIITEDYTETSPFIKDIQVNGRMSIYVKGTWKISAINYAFDIYILDGGKIISDYGLTLDNKPNLTIASKGLLSVKGIFSFQCNKTINFGTIKAESLNNPGSANGGEFYNSGIIETTNQIALNKVTFFNCNTLETPQLNLVDATFVNKANLNVKGNISINGGTLFNSAHISFNNEPGGRIWTNNGTGTKIINHDKAQIKGYAVNTGLALYNDGTVEVFNFSSGGSGDFIYNACLMIVKNNFTFRKVTLDHGSITAGQQAETWMPTPTVSNENDAKFTLLNGSIIKAGTLTIKPGSNYFIGGNAGANTDKSMIKANLIKYNWHTYLQGNLVIEATPDYIQAGNSIDCLHVDDKVIQTGFDESKYEVETCGGIINEGNSGDPDPENPSKPDTGDNTIYTYAFEDQWPAYGDFDMNDIVISINKMTITNEKQLTIQGNVRAVGSSRKTGIGIQFLNVNSNEVILSGKVQSGIPTFENGQNNPVVILSTHAHKYCNASITDDDYTFYCTDPTAGGTYNSGDGAEFEITLTFSTAEAATKAMNIKNMDIFIISKEAQGNIKRTEIHLPNYAPTSLGTTALFGMSNDASAYNKMLNANQKGYYISTEGLAWGICIPSTKVWKWPKERKIITDVYPDFKNWVISGGETENINWISNHNNDIFIKP</sequence>
<dbReference type="PROSITE" id="PS51257">
    <property type="entry name" value="PROKAR_LIPOPROTEIN"/>
    <property type="match status" value="1"/>
</dbReference>
<accession>A0A412PDX9</accession>
<feature type="chain" id="PRO_5044602167" evidence="2">
    <location>
        <begin position="24"/>
        <end position="867"/>
    </location>
</feature>
<organism evidence="5 7">
    <name type="scientific">Bacteroides intestinalis</name>
    <dbReference type="NCBI Taxonomy" id="329854"/>
    <lineage>
        <taxon>Bacteria</taxon>
        <taxon>Pseudomonadati</taxon>
        <taxon>Bacteroidota</taxon>
        <taxon>Bacteroidia</taxon>
        <taxon>Bacteroidales</taxon>
        <taxon>Bacteroidaceae</taxon>
        <taxon>Bacteroides</taxon>
    </lineage>
</organism>
<evidence type="ECO:0000313" key="6">
    <source>
        <dbReference type="Proteomes" id="UP000284772"/>
    </source>
</evidence>
<evidence type="ECO:0000313" key="4">
    <source>
        <dbReference type="EMBL" id="RGT55858.1"/>
    </source>
</evidence>
<evidence type="ECO:0000259" key="3">
    <source>
        <dbReference type="Pfam" id="PF16130"/>
    </source>
</evidence>
<dbReference type="Proteomes" id="UP000291191">
    <property type="component" value="Unassembled WGS sequence"/>
</dbReference>
<dbReference type="InterPro" id="IPR031025">
    <property type="entry name" value="LruC_dom"/>
</dbReference>
<evidence type="ECO:0000313" key="7">
    <source>
        <dbReference type="Proteomes" id="UP000291191"/>
    </source>
</evidence>
<reference evidence="5 7" key="2">
    <citation type="journal article" date="2019" name="Science, e1252229">
        <title>Invertible promoters mediate bacterial phase variation, antibiotic resistance, and host adaptation in the gut.</title>
        <authorList>
            <person name="Jiang X."/>
            <person name="Hall A.B."/>
            <person name="Arthur T.D."/>
            <person name="Plichta D.R."/>
            <person name="Covington C.T."/>
            <person name="Poyet M."/>
            <person name="Crothers J."/>
            <person name="Moses P.L."/>
            <person name="Tolonen A.C."/>
            <person name="Vlamakis H."/>
            <person name="Alm E.J."/>
            <person name="Xavier R.J."/>
        </authorList>
    </citation>
    <scope>NUCLEOTIDE SEQUENCE [LARGE SCALE GENOMIC DNA]</scope>
    <source>
        <strain evidence="5">Bf_0095</strain>
        <strain evidence="7">bf_0095</strain>
    </source>
</reference>
<keyword evidence="2" id="KW-0732">Signal</keyword>
<dbReference type="EMBL" id="QRWT01000003">
    <property type="protein sequence ID" value="RGT55858.1"/>
    <property type="molecule type" value="Genomic_DNA"/>
</dbReference>